<evidence type="ECO:0000313" key="2">
    <source>
        <dbReference type="EMBL" id="OAA83560.1"/>
    </source>
</evidence>
<dbReference type="Gene3D" id="3.60.21.10">
    <property type="match status" value="2"/>
</dbReference>
<organism evidence="2 3">
    <name type="scientific">Clostridium ljungdahlii</name>
    <dbReference type="NCBI Taxonomy" id="1538"/>
    <lineage>
        <taxon>Bacteria</taxon>
        <taxon>Bacillati</taxon>
        <taxon>Bacillota</taxon>
        <taxon>Clostridia</taxon>
        <taxon>Eubacteriales</taxon>
        <taxon>Clostridiaceae</taxon>
        <taxon>Clostridium</taxon>
    </lineage>
</organism>
<dbReference type="AlphaFoldDB" id="A0A168LQJ7"/>
<proteinExistence type="predicted"/>
<sequence>MIPEGGMMKIFCTSDIHGRFGYLQKIIDFVNSRYDIDVVIFAGDIVKDYKWSNLLELAQHQMNDYKRFKSMIMKISNRRVYYIRGNHDVFTPDEGDMNFLPNAYKAGIETYFIPFEKMSIQFYQIDRECTELELGVYLKDIVMGGKYVVAHQPIFGILDEGYSGHNFGSLAIRKKIVADEPRLFICGHVHENFGIKKLNKTTVINCACMKGAVRGVIFDTSSNSYAEVVLN</sequence>
<dbReference type="GO" id="GO:0016787">
    <property type="term" value="F:hydrolase activity"/>
    <property type="evidence" value="ECO:0007669"/>
    <property type="project" value="InterPro"/>
</dbReference>
<reference evidence="2 3" key="1">
    <citation type="journal article" date="2015" name="Biotechnol. Bioeng.">
        <title>Genome sequence and phenotypic characterization of Caulobacter segnis.</title>
        <authorList>
            <person name="Patel S."/>
            <person name="Fletcher B."/>
            <person name="Scott D.C."/>
            <person name="Ely B."/>
        </authorList>
    </citation>
    <scope>NUCLEOTIDE SEQUENCE [LARGE SCALE GENOMIC DNA]</scope>
    <source>
        <strain evidence="2 3">ERI-2</strain>
    </source>
</reference>
<dbReference type="PANTHER" id="PTHR12905">
    <property type="entry name" value="METALLOPHOSPHOESTERASE"/>
    <property type="match status" value="1"/>
</dbReference>
<dbReference type="InterPro" id="IPR051693">
    <property type="entry name" value="UPF0046_metallophosphoest"/>
</dbReference>
<dbReference type="EMBL" id="LITT01000058">
    <property type="protein sequence ID" value="OAA83560.1"/>
    <property type="molecule type" value="Genomic_DNA"/>
</dbReference>
<dbReference type="PANTHER" id="PTHR12905:SF0">
    <property type="entry name" value="CALCINEURIN-LIKE PHOSPHOESTERASE DOMAIN-CONTAINING PROTEIN"/>
    <property type="match status" value="1"/>
</dbReference>
<dbReference type="InterPro" id="IPR029052">
    <property type="entry name" value="Metallo-depent_PP-like"/>
</dbReference>
<evidence type="ECO:0000313" key="3">
    <source>
        <dbReference type="Proteomes" id="UP000077407"/>
    </source>
</evidence>
<feature type="domain" description="Calcineurin-like phosphoesterase" evidence="1">
    <location>
        <begin position="8"/>
        <end position="191"/>
    </location>
</feature>
<name>A0A168LQJ7_9CLOT</name>
<accession>A0A168LQJ7</accession>
<dbReference type="SUPFAM" id="SSF56300">
    <property type="entry name" value="Metallo-dependent phosphatases"/>
    <property type="match status" value="1"/>
</dbReference>
<dbReference type="Pfam" id="PF00149">
    <property type="entry name" value="Metallophos"/>
    <property type="match status" value="1"/>
</dbReference>
<evidence type="ECO:0000259" key="1">
    <source>
        <dbReference type="Pfam" id="PF00149"/>
    </source>
</evidence>
<comment type="caution">
    <text evidence="2">The sequence shown here is derived from an EMBL/GenBank/DDBJ whole genome shotgun (WGS) entry which is preliminary data.</text>
</comment>
<gene>
    <name evidence="2" type="ORF">WY13_03347</name>
</gene>
<dbReference type="Proteomes" id="UP000077407">
    <property type="component" value="Unassembled WGS sequence"/>
</dbReference>
<protein>
    <submittedName>
        <fullName evidence="2">Calcineurin-like phosphoesterase superfamily domain protein</fullName>
    </submittedName>
</protein>
<dbReference type="PATRIC" id="fig|1538.10.peg.3405"/>
<dbReference type="InterPro" id="IPR004843">
    <property type="entry name" value="Calcineurin-like_PHP"/>
</dbReference>